<protein>
    <recommendedName>
        <fullName evidence="6">GDSL esterase/lipase</fullName>
    </recommendedName>
</protein>
<dbReference type="GO" id="GO:0016788">
    <property type="term" value="F:hydrolase activity, acting on ester bonds"/>
    <property type="evidence" value="ECO:0007669"/>
    <property type="project" value="InterPro"/>
</dbReference>
<accession>A0A1J7GAP1</accession>
<name>A0A1J7GAP1_LUPAN</name>
<evidence type="ECO:0000313" key="4">
    <source>
        <dbReference type="EMBL" id="OIV97429.1"/>
    </source>
</evidence>
<evidence type="ECO:0000313" key="5">
    <source>
        <dbReference type="Proteomes" id="UP000188354"/>
    </source>
</evidence>
<sequence length="291" mass="31938">MSSMTTISIISFTFFLSLPPLTYSSYNITALFAFGDSTMDAGNNNHFNTPLRSDHLPYGRDLPQHVPKGRFSNGKLSTDYLVNILGLKELLPAFLNPNVTDNDLLTGVTFGSGGSGLDNLTTAVTGVLDLAKQFELFEEVLKRLRKVMGKEKAENVINNALFVISSGTNDMMYNAYGLPTRVLQFGSVQRYQDFLLQNLLSFIQKFGLQKLYGGGARRIMVAGLPPIGFKETLKGCCGTGLLEIGPGCNKLDITCVDASKYLFWDAVHPTQSGYCFLAHNARQTVLPYVTT</sequence>
<dbReference type="InterPro" id="IPR036514">
    <property type="entry name" value="SGNH_hydro_sf"/>
</dbReference>
<evidence type="ECO:0000256" key="1">
    <source>
        <dbReference type="ARBA" id="ARBA00008668"/>
    </source>
</evidence>
<dbReference type="SUPFAM" id="SSF52266">
    <property type="entry name" value="SGNH hydrolase"/>
    <property type="match status" value="1"/>
</dbReference>
<dbReference type="STRING" id="3871.A0A1J7GAP1"/>
<feature type="chain" id="PRO_5012927467" description="GDSL esterase/lipase" evidence="3">
    <location>
        <begin position="25"/>
        <end position="291"/>
    </location>
</feature>
<keyword evidence="2 3" id="KW-0732">Signal</keyword>
<dbReference type="EMBL" id="CM007375">
    <property type="protein sequence ID" value="OIV97429.1"/>
    <property type="molecule type" value="Genomic_DNA"/>
</dbReference>
<evidence type="ECO:0000256" key="3">
    <source>
        <dbReference type="SAM" id="SignalP"/>
    </source>
</evidence>
<evidence type="ECO:0008006" key="6">
    <source>
        <dbReference type="Google" id="ProtNLM"/>
    </source>
</evidence>
<dbReference type="InterPro" id="IPR050592">
    <property type="entry name" value="GDSL_lipolytic_enzyme"/>
</dbReference>
<comment type="similarity">
    <text evidence="1">Belongs to the 'GDSL' lipolytic enzyme family.</text>
</comment>
<proteinExistence type="inferred from homology"/>
<reference evidence="4 5" key="1">
    <citation type="journal article" date="2017" name="Plant Biotechnol. J.">
        <title>A comprehensive draft genome sequence for lupin (Lupinus angustifolius), an emerging health food: insights into plant-microbe interactions and legume evolution.</title>
        <authorList>
            <person name="Hane J.K."/>
            <person name="Ming Y."/>
            <person name="Kamphuis L.G."/>
            <person name="Nelson M.N."/>
            <person name="Garg G."/>
            <person name="Atkins C.A."/>
            <person name="Bayer P.E."/>
            <person name="Bravo A."/>
            <person name="Bringans S."/>
            <person name="Cannon S."/>
            <person name="Edwards D."/>
            <person name="Foley R."/>
            <person name="Gao L.L."/>
            <person name="Harrison M.J."/>
            <person name="Huang W."/>
            <person name="Hurgobin B."/>
            <person name="Li S."/>
            <person name="Liu C.W."/>
            <person name="McGrath A."/>
            <person name="Morahan G."/>
            <person name="Murray J."/>
            <person name="Weller J."/>
            <person name="Jian J."/>
            <person name="Singh K.B."/>
        </authorList>
    </citation>
    <scope>NUCLEOTIDE SEQUENCE [LARGE SCALE GENOMIC DNA]</scope>
    <source>
        <strain evidence="5">cv. Tanjil</strain>
        <tissue evidence="4">Whole plant</tissue>
    </source>
</reference>
<dbReference type="Gene3D" id="3.40.50.1110">
    <property type="entry name" value="SGNH hydrolase"/>
    <property type="match status" value="2"/>
</dbReference>
<dbReference type="InterPro" id="IPR001087">
    <property type="entry name" value="GDSL"/>
</dbReference>
<dbReference type="Pfam" id="PF00657">
    <property type="entry name" value="Lipase_GDSL"/>
    <property type="match status" value="1"/>
</dbReference>
<gene>
    <name evidence="4" type="ORF">TanjilG_16190</name>
</gene>
<organism evidence="4 5">
    <name type="scientific">Lupinus angustifolius</name>
    <name type="common">Narrow-leaved blue lupine</name>
    <dbReference type="NCBI Taxonomy" id="3871"/>
    <lineage>
        <taxon>Eukaryota</taxon>
        <taxon>Viridiplantae</taxon>
        <taxon>Streptophyta</taxon>
        <taxon>Embryophyta</taxon>
        <taxon>Tracheophyta</taxon>
        <taxon>Spermatophyta</taxon>
        <taxon>Magnoliopsida</taxon>
        <taxon>eudicotyledons</taxon>
        <taxon>Gunneridae</taxon>
        <taxon>Pentapetalae</taxon>
        <taxon>rosids</taxon>
        <taxon>fabids</taxon>
        <taxon>Fabales</taxon>
        <taxon>Fabaceae</taxon>
        <taxon>Papilionoideae</taxon>
        <taxon>50 kb inversion clade</taxon>
        <taxon>genistoids sensu lato</taxon>
        <taxon>core genistoids</taxon>
        <taxon>Genisteae</taxon>
        <taxon>Lupinus</taxon>
    </lineage>
</organism>
<dbReference type="AlphaFoldDB" id="A0A1J7GAP1"/>
<dbReference type="Gramene" id="OIV97429">
    <property type="protein sequence ID" value="OIV97429"/>
    <property type="gene ID" value="TanjilG_16190"/>
</dbReference>
<keyword evidence="5" id="KW-1185">Reference proteome</keyword>
<dbReference type="Proteomes" id="UP000188354">
    <property type="component" value="Chromosome LG15"/>
</dbReference>
<feature type="signal peptide" evidence="3">
    <location>
        <begin position="1"/>
        <end position="24"/>
    </location>
</feature>
<dbReference type="PANTHER" id="PTHR45642">
    <property type="entry name" value="GDSL ESTERASE/LIPASE EXL3"/>
    <property type="match status" value="1"/>
</dbReference>
<evidence type="ECO:0000256" key="2">
    <source>
        <dbReference type="ARBA" id="ARBA00022729"/>
    </source>
</evidence>
<dbReference type="OMA" id="HPPYGKS"/>
<dbReference type="PANTHER" id="PTHR45642:SF139">
    <property type="entry name" value="SGNH HYDROLASE-TYPE ESTERASE DOMAIN-CONTAINING PROTEIN"/>
    <property type="match status" value="1"/>
</dbReference>